<dbReference type="Pfam" id="PF05190">
    <property type="entry name" value="MutS_IV"/>
    <property type="match status" value="1"/>
</dbReference>
<dbReference type="Gene3D" id="1.10.1420.10">
    <property type="match status" value="2"/>
</dbReference>
<gene>
    <name evidence="8" type="ORF">NEDG_01659</name>
</gene>
<dbReference type="InterPro" id="IPR016151">
    <property type="entry name" value="DNA_mismatch_repair_MutS_N"/>
</dbReference>
<reference evidence="8 9" key="1">
    <citation type="submission" date="2016-02" db="EMBL/GenBank/DDBJ databases">
        <title>Discovery of a natural microsporidian pathogen with a broad tissue tropism in Caenorhabditis elegans.</title>
        <authorList>
            <person name="Luallen R.J."/>
            <person name="Reinke A.W."/>
            <person name="Tong L."/>
            <person name="Botts M.R."/>
            <person name="Felix M.-A."/>
            <person name="Troemel E.R."/>
        </authorList>
    </citation>
    <scope>NUCLEOTIDE SEQUENCE [LARGE SCALE GENOMIC DNA]</scope>
    <source>
        <strain evidence="8 9">JUm2807</strain>
    </source>
</reference>
<dbReference type="SMART" id="SM00533">
    <property type="entry name" value="MUTSd"/>
    <property type="match status" value="1"/>
</dbReference>
<evidence type="ECO:0000259" key="7">
    <source>
        <dbReference type="PROSITE" id="PS00486"/>
    </source>
</evidence>
<dbReference type="Pfam" id="PF00488">
    <property type="entry name" value="MutS_V"/>
    <property type="match status" value="1"/>
</dbReference>
<dbReference type="STRING" id="1805483.A0A177EHQ4"/>
<dbReference type="PIRSF" id="PIRSF037677">
    <property type="entry name" value="DNA_mis_repair_Msh6"/>
    <property type="match status" value="1"/>
</dbReference>
<evidence type="ECO:0000256" key="3">
    <source>
        <dbReference type="ARBA" id="ARBA00022763"/>
    </source>
</evidence>
<keyword evidence="5" id="KW-0238">DNA-binding</keyword>
<dbReference type="InterPro" id="IPR007695">
    <property type="entry name" value="DNA_mismatch_repair_MutS-lik_N"/>
</dbReference>
<dbReference type="InterPro" id="IPR007696">
    <property type="entry name" value="DNA_mismatch_repair_MutS_core"/>
</dbReference>
<dbReference type="GO" id="GO:0006298">
    <property type="term" value="P:mismatch repair"/>
    <property type="evidence" value="ECO:0007669"/>
    <property type="project" value="InterPro"/>
</dbReference>
<dbReference type="InterPro" id="IPR017261">
    <property type="entry name" value="DNA_mismatch_repair_MutS/MSH"/>
</dbReference>
<dbReference type="SUPFAM" id="SSF52540">
    <property type="entry name" value="P-loop containing nucleoside triphosphate hydrolases"/>
    <property type="match status" value="1"/>
</dbReference>
<feature type="region of interest" description="Disordered" evidence="6">
    <location>
        <begin position="15"/>
        <end position="59"/>
    </location>
</feature>
<dbReference type="AlphaFoldDB" id="A0A177EHQ4"/>
<evidence type="ECO:0000313" key="8">
    <source>
        <dbReference type="EMBL" id="OAG31246.1"/>
    </source>
</evidence>
<dbReference type="Gene3D" id="3.40.1170.10">
    <property type="entry name" value="DNA repair protein MutS, domain I"/>
    <property type="match status" value="1"/>
</dbReference>
<dbReference type="InterPro" id="IPR045076">
    <property type="entry name" value="MutS"/>
</dbReference>
<evidence type="ECO:0000256" key="1">
    <source>
        <dbReference type="ARBA" id="ARBA00006271"/>
    </source>
</evidence>
<dbReference type="GO" id="GO:0030983">
    <property type="term" value="F:mismatched DNA binding"/>
    <property type="evidence" value="ECO:0007669"/>
    <property type="project" value="InterPro"/>
</dbReference>
<feature type="domain" description="DNA mismatch repair proteins mutS family" evidence="7">
    <location>
        <begin position="769"/>
        <end position="785"/>
    </location>
</feature>
<comment type="similarity">
    <text evidence="1">Belongs to the DNA mismatch repair MutS family.</text>
</comment>
<dbReference type="SMART" id="SM00534">
    <property type="entry name" value="MUTSac"/>
    <property type="match status" value="1"/>
</dbReference>
<dbReference type="SUPFAM" id="SSF55271">
    <property type="entry name" value="DNA repair protein MutS, domain I"/>
    <property type="match status" value="1"/>
</dbReference>
<dbReference type="Gene3D" id="3.40.50.300">
    <property type="entry name" value="P-loop containing nucleotide triphosphate hydrolases"/>
    <property type="match status" value="1"/>
</dbReference>
<evidence type="ECO:0000313" key="9">
    <source>
        <dbReference type="Proteomes" id="UP000185944"/>
    </source>
</evidence>
<keyword evidence="3" id="KW-0227">DNA damage</keyword>
<dbReference type="InterPro" id="IPR007861">
    <property type="entry name" value="DNA_mismatch_repair_MutS_clamp"/>
</dbReference>
<protein>
    <submittedName>
        <fullName evidence="8">DNA mismatch repair protein MSH6</fullName>
    </submittedName>
</protein>
<organism evidence="8 9">
    <name type="scientific">Nematocida displodere</name>
    <dbReference type="NCBI Taxonomy" id="1805483"/>
    <lineage>
        <taxon>Eukaryota</taxon>
        <taxon>Fungi</taxon>
        <taxon>Fungi incertae sedis</taxon>
        <taxon>Microsporidia</taxon>
        <taxon>Nematocida</taxon>
    </lineage>
</organism>
<dbReference type="PROSITE" id="PS00486">
    <property type="entry name" value="DNA_MISMATCH_REPAIR_2"/>
    <property type="match status" value="1"/>
</dbReference>
<dbReference type="RefSeq" id="XP_067544967.1">
    <property type="nucleotide sequence ID" value="XM_067689077.1"/>
</dbReference>
<dbReference type="Pfam" id="PF05192">
    <property type="entry name" value="MutS_III"/>
    <property type="match status" value="1"/>
</dbReference>
<dbReference type="Pfam" id="PF01624">
    <property type="entry name" value="MutS_I"/>
    <property type="match status" value="1"/>
</dbReference>
<dbReference type="GO" id="GO:0005524">
    <property type="term" value="F:ATP binding"/>
    <property type="evidence" value="ECO:0007669"/>
    <property type="project" value="UniProtKB-KW"/>
</dbReference>
<keyword evidence="4" id="KW-0067">ATP-binding</keyword>
<dbReference type="PANTHER" id="PTHR11361:SF148">
    <property type="entry name" value="DNA MISMATCH REPAIR PROTEIN MSH6"/>
    <property type="match status" value="1"/>
</dbReference>
<dbReference type="InterPro" id="IPR027417">
    <property type="entry name" value="P-loop_NTPase"/>
</dbReference>
<dbReference type="InterPro" id="IPR000432">
    <property type="entry name" value="DNA_mismatch_repair_MutS_C"/>
</dbReference>
<dbReference type="GO" id="GO:0032301">
    <property type="term" value="C:MutSalpha complex"/>
    <property type="evidence" value="ECO:0007669"/>
    <property type="project" value="TreeGrafter"/>
</dbReference>
<dbReference type="Proteomes" id="UP000185944">
    <property type="component" value="Unassembled WGS sequence"/>
</dbReference>
<evidence type="ECO:0000256" key="5">
    <source>
        <dbReference type="ARBA" id="ARBA00023125"/>
    </source>
</evidence>
<name>A0A177EHQ4_9MICR</name>
<dbReference type="InterPro" id="IPR036187">
    <property type="entry name" value="DNA_mismatch_repair_MutS_sf"/>
</dbReference>
<accession>A0A177EHQ4</accession>
<dbReference type="GO" id="GO:0140664">
    <property type="term" value="F:ATP-dependent DNA damage sensor activity"/>
    <property type="evidence" value="ECO:0007669"/>
    <property type="project" value="InterPro"/>
</dbReference>
<comment type="caution">
    <text evidence="8">The sequence shown here is derived from an EMBL/GenBank/DDBJ whole genome shotgun (WGS) entry which is preliminary data.</text>
</comment>
<sequence length="882" mass="98138">MVAEVRKGSILSWAAKKTKTEETSQELSQQDTGLGASIGLGADVSDLEPELTQEQPRGLVREQAQPRGLVRDLSQAQPQDLAQPRLSFLDPPVDMMGRTPEDSEYDCTTLTISQTELSQMTPCEAQFWKIKMEYFDTVVFFKKGKFYELFEDDAALSSELFGLKLTKRGSMRMAGVPEMSLDFWVARFVARGLKVAVVDQKESSVAQNLKIKLGEAKKEVIERELKEVITAVTNSQDGISMCALTIEAGEHPETVRATIALFRPMESEFFVHSVEDTTELFKIQTIIKKENVKEILTDKRVPINEKITKIRKDGWNKNSEALFAKIDEDTLTAVQRSTLGTLFSYLLYLKHQFTPKLVQYTAQTHRTMYIDGKTIETLGLVDRAGTHSVLAQIDRTKTKLGKRLLRQWILQPLSGLEDIEARYNTTLALEESVHRRQLEDSLQTIGDLNDFTKKGKNGNLKAHEIRKLVQSLKSAAFIHRTLTNLKPIPNPKTLIPNIITNLIPCQIHTELIAGFDIAGEVMPLSTNRELIAAGQARDAVVAALEAYARKESHAAKVAFTLKKIGREHSMEIAGSAPLSMRFTMVGQTKNTTRYTTPELRRLSEDFLEAEEKITVLGETSLLRISARVAEKEEELRSLALGIAELDCLLSFAEISGALPTFAPELAVKGLTNLKKTHIPNDITIDQTQKLLVVTGPNMAGKSTFLRNVSVAVILRQIGVRVPATTFSAPIYDRVFTRIGANDNFIDGESTFQVEMKETSQILSQATERSFVIIDELGRGTSTKEGSAIAMAVKEHLKHINCTTLYSTHFFGAIVPSDRVVKMDYKHVTSSNNVEEIVYLYKIVNGICNDSCGIDICKIAKIPKSIVDRAVALKALRIASSAQ</sequence>
<dbReference type="OrthoDB" id="10252754at2759"/>
<dbReference type="SUPFAM" id="SSF48334">
    <property type="entry name" value="DNA repair protein MutS, domain III"/>
    <property type="match status" value="1"/>
</dbReference>
<proteinExistence type="inferred from homology"/>
<evidence type="ECO:0000256" key="6">
    <source>
        <dbReference type="SAM" id="MobiDB-lite"/>
    </source>
</evidence>
<keyword evidence="2" id="KW-0547">Nucleotide-binding</keyword>
<keyword evidence="9" id="KW-1185">Reference proteome</keyword>
<dbReference type="PANTHER" id="PTHR11361">
    <property type="entry name" value="DNA MISMATCH REPAIR PROTEIN MUTS FAMILY MEMBER"/>
    <property type="match status" value="1"/>
</dbReference>
<dbReference type="VEuPathDB" id="MicrosporidiaDB:NEDG_01659"/>
<evidence type="ECO:0000256" key="2">
    <source>
        <dbReference type="ARBA" id="ARBA00022741"/>
    </source>
</evidence>
<dbReference type="GeneID" id="93648009"/>
<dbReference type="EMBL" id="LTDL01000021">
    <property type="protein sequence ID" value="OAG31246.1"/>
    <property type="molecule type" value="Genomic_DNA"/>
</dbReference>
<evidence type="ECO:0000256" key="4">
    <source>
        <dbReference type="ARBA" id="ARBA00022840"/>
    </source>
</evidence>